<comment type="caution">
    <text evidence="3">The sequence shown here is derived from an EMBL/GenBank/DDBJ whole genome shotgun (WGS) entry which is preliminary data.</text>
</comment>
<feature type="repeat" description="PPR" evidence="2">
    <location>
        <begin position="80"/>
        <end position="114"/>
    </location>
</feature>
<accession>A0A9N7R9X3</accession>
<dbReference type="InterPro" id="IPR002885">
    <property type="entry name" value="PPR_rpt"/>
</dbReference>
<evidence type="ECO:0000256" key="2">
    <source>
        <dbReference type="PROSITE-ProRule" id="PRU00708"/>
    </source>
</evidence>
<dbReference type="NCBIfam" id="TIGR00756">
    <property type="entry name" value="PPR"/>
    <property type="match status" value="4"/>
</dbReference>
<dbReference type="Pfam" id="PF01535">
    <property type="entry name" value="PPR"/>
    <property type="match status" value="2"/>
</dbReference>
<dbReference type="PROSITE" id="PS51375">
    <property type="entry name" value="PPR"/>
    <property type="match status" value="4"/>
</dbReference>
<dbReference type="EMBL" id="CACSLK010016728">
    <property type="protein sequence ID" value="CAA0818123.1"/>
    <property type="molecule type" value="Genomic_DNA"/>
</dbReference>
<dbReference type="GO" id="GO:0009451">
    <property type="term" value="P:RNA modification"/>
    <property type="evidence" value="ECO:0007669"/>
    <property type="project" value="InterPro"/>
</dbReference>
<dbReference type="OrthoDB" id="185373at2759"/>
<dbReference type="Gene3D" id="1.25.40.10">
    <property type="entry name" value="Tetratricopeptide repeat domain"/>
    <property type="match status" value="4"/>
</dbReference>
<proteinExistence type="predicted"/>
<feature type="repeat" description="PPR" evidence="2">
    <location>
        <begin position="49"/>
        <end position="79"/>
    </location>
</feature>
<dbReference type="FunFam" id="1.25.40.10:FF:001681">
    <property type="entry name" value="Pentatricopeptide repeat-containing protein At4g33170 family"/>
    <property type="match status" value="1"/>
</dbReference>
<feature type="repeat" description="PPR" evidence="2">
    <location>
        <begin position="384"/>
        <end position="418"/>
    </location>
</feature>
<dbReference type="PANTHER" id="PTHR47926">
    <property type="entry name" value="PENTATRICOPEPTIDE REPEAT-CONTAINING PROTEIN"/>
    <property type="match status" value="1"/>
</dbReference>
<sequence length="571" mass="64092">MLTSQLKKVHTLATSYATTLRQCVEVSNLRKVAAIHANLLKTFEATSDSVFIFNHLVNAYVKSGDVWNGIKLFDEMPEKNVATWTVLIAGLEQKGFPNEALSLFPDMHRSEIRPNEFTFVSLLHACSCSGSLYLTCAYQVYALIIRLGFESNVYLTNAFLTSLIRHGRLDEAFKVFNGSYQKDVVSWNAMLDGLLKFSCDDIPRFWHQMMTEGIKPDEFTFATILTGLAELSYLEMGSPVHALVVKSGHGRERCLGNALTDMYLKSHKLDLAFKAFDEIPLKDVCSWTQMAAGCLNCGELVETLRVFGEMRKVGVRPNRFTFTTGLNACASLTRLDEGKKIQGLTVKIKEEVDTCVDNALLDMYAKCGCMDGASRVFRSMTERSVVSWTTMISGFAQNGHCEKALEIFEEMRLDKAEPNYITFICVLYACSQGGFIEKGLKYFSCMRDEYGIDPGEDHYACMVNLFGRAGQIEEAEKWILEMPFEPGVIVWQTLLGACRMHGDVGTAKRAAEKAFHIDEKDPSTYVLLSNMFADLENWKSAGKVRKRIVNMDIKKMPGSSWLEVSKGHSDV</sequence>
<organism evidence="3 4">
    <name type="scientific">Striga hermonthica</name>
    <name type="common">Purple witchweed</name>
    <name type="synonym">Buchnera hermonthica</name>
    <dbReference type="NCBI Taxonomy" id="68872"/>
    <lineage>
        <taxon>Eukaryota</taxon>
        <taxon>Viridiplantae</taxon>
        <taxon>Streptophyta</taxon>
        <taxon>Embryophyta</taxon>
        <taxon>Tracheophyta</taxon>
        <taxon>Spermatophyta</taxon>
        <taxon>Magnoliopsida</taxon>
        <taxon>eudicotyledons</taxon>
        <taxon>Gunneridae</taxon>
        <taxon>Pentapetalae</taxon>
        <taxon>asterids</taxon>
        <taxon>lamiids</taxon>
        <taxon>Lamiales</taxon>
        <taxon>Orobanchaceae</taxon>
        <taxon>Buchnereae</taxon>
        <taxon>Striga</taxon>
    </lineage>
</organism>
<reference evidence="3" key="1">
    <citation type="submission" date="2019-12" db="EMBL/GenBank/DDBJ databases">
        <authorList>
            <person name="Scholes J."/>
        </authorList>
    </citation>
    <scope>NUCLEOTIDE SEQUENCE</scope>
</reference>
<keyword evidence="4" id="KW-1185">Reference proteome</keyword>
<evidence type="ECO:0000313" key="4">
    <source>
        <dbReference type="Proteomes" id="UP001153555"/>
    </source>
</evidence>
<protein>
    <submittedName>
        <fullName evidence="3">Pentatricopeptide repeat-containing protein</fullName>
    </submittedName>
</protein>
<dbReference type="InterPro" id="IPR011990">
    <property type="entry name" value="TPR-like_helical_dom_sf"/>
</dbReference>
<feature type="repeat" description="PPR" evidence="2">
    <location>
        <begin position="283"/>
        <end position="317"/>
    </location>
</feature>
<gene>
    <name evidence="3" type="ORF">SHERM_17495</name>
</gene>
<evidence type="ECO:0000256" key="1">
    <source>
        <dbReference type="ARBA" id="ARBA00022737"/>
    </source>
</evidence>
<dbReference type="Pfam" id="PF20431">
    <property type="entry name" value="E_motif"/>
    <property type="match status" value="1"/>
</dbReference>
<dbReference type="PANTHER" id="PTHR47926:SF349">
    <property type="entry name" value="(WILD MALAYSIAN BANANA) HYPOTHETICAL PROTEIN"/>
    <property type="match status" value="1"/>
</dbReference>
<dbReference type="InterPro" id="IPR046848">
    <property type="entry name" value="E_motif"/>
</dbReference>
<name>A0A9N7R9X3_STRHE</name>
<evidence type="ECO:0000313" key="3">
    <source>
        <dbReference type="EMBL" id="CAA0818123.1"/>
    </source>
</evidence>
<dbReference type="Proteomes" id="UP001153555">
    <property type="component" value="Unassembled WGS sequence"/>
</dbReference>
<keyword evidence="1" id="KW-0677">Repeat</keyword>
<dbReference type="FunFam" id="1.25.40.10:FF:000808">
    <property type="entry name" value="Pentatricopeptide repeat-containing protein At4g32430, mitochondrial"/>
    <property type="match status" value="1"/>
</dbReference>
<dbReference type="Pfam" id="PF13041">
    <property type="entry name" value="PPR_2"/>
    <property type="match status" value="4"/>
</dbReference>
<dbReference type="InterPro" id="IPR046960">
    <property type="entry name" value="PPR_At4g14850-like_plant"/>
</dbReference>
<dbReference type="GO" id="GO:0003723">
    <property type="term" value="F:RNA binding"/>
    <property type="evidence" value="ECO:0007669"/>
    <property type="project" value="InterPro"/>
</dbReference>
<dbReference type="AlphaFoldDB" id="A0A9N7R9X3"/>